<feature type="transmembrane region" description="Helical" evidence="7">
    <location>
        <begin position="59"/>
        <end position="80"/>
    </location>
</feature>
<evidence type="ECO:0000256" key="4">
    <source>
        <dbReference type="ARBA" id="ARBA00022692"/>
    </source>
</evidence>
<keyword evidence="6 7" id="KW-0472">Membrane</keyword>
<comment type="similarity">
    <text evidence="2">Belongs to the UPF0126 family.</text>
</comment>
<evidence type="ECO:0000256" key="6">
    <source>
        <dbReference type="ARBA" id="ARBA00023136"/>
    </source>
</evidence>
<keyword evidence="5 7" id="KW-1133">Transmembrane helix</keyword>
<organism evidence="9 10">
    <name type="scientific">Paenibacillus flagellatus</name>
    <dbReference type="NCBI Taxonomy" id="2211139"/>
    <lineage>
        <taxon>Bacteria</taxon>
        <taxon>Bacillati</taxon>
        <taxon>Bacillota</taxon>
        <taxon>Bacilli</taxon>
        <taxon>Bacillales</taxon>
        <taxon>Paenibacillaceae</taxon>
        <taxon>Paenibacillus</taxon>
    </lineage>
</organism>
<evidence type="ECO:0000256" key="3">
    <source>
        <dbReference type="ARBA" id="ARBA00022475"/>
    </source>
</evidence>
<dbReference type="RefSeq" id="WP_110837931.1">
    <property type="nucleotide sequence ID" value="NZ_QJVJ01000001.1"/>
</dbReference>
<feature type="domain" description="Glycine transporter" evidence="8">
    <location>
        <begin position="92"/>
        <end position="164"/>
    </location>
</feature>
<reference evidence="9 10" key="1">
    <citation type="submission" date="2018-05" db="EMBL/GenBank/DDBJ databases">
        <title>Paenibacillus flagellatus sp. nov., isolated from selenium mineral soil.</title>
        <authorList>
            <person name="Dai X."/>
        </authorList>
    </citation>
    <scope>NUCLEOTIDE SEQUENCE [LARGE SCALE GENOMIC DNA]</scope>
    <source>
        <strain evidence="9 10">DXL2</strain>
    </source>
</reference>
<accession>A0A2V5KNN0</accession>
<protein>
    <recommendedName>
        <fullName evidence="8">Glycine transporter domain-containing protein</fullName>
    </recommendedName>
</protein>
<feature type="transmembrane region" description="Helical" evidence="7">
    <location>
        <begin position="6"/>
        <end position="23"/>
    </location>
</feature>
<dbReference type="InterPro" id="IPR005115">
    <property type="entry name" value="Gly_transporter"/>
</dbReference>
<evidence type="ECO:0000256" key="1">
    <source>
        <dbReference type="ARBA" id="ARBA00004651"/>
    </source>
</evidence>
<dbReference type="OrthoDB" id="9791874at2"/>
<dbReference type="AlphaFoldDB" id="A0A2V5KNN0"/>
<dbReference type="GO" id="GO:0005886">
    <property type="term" value="C:plasma membrane"/>
    <property type="evidence" value="ECO:0007669"/>
    <property type="project" value="UniProtKB-SubCell"/>
</dbReference>
<evidence type="ECO:0000256" key="7">
    <source>
        <dbReference type="SAM" id="Phobius"/>
    </source>
</evidence>
<evidence type="ECO:0000256" key="2">
    <source>
        <dbReference type="ARBA" id="ARBA00008193"/>
    </source>
</evidence>
<feature type="transmembrane region" description="Helical" evidence="7">
    <location>
        <begin position="118"/>
        <end position="137"/>
    </location>
</feature>
<feature type="transmembrane region" description="Helical" evidence="7">
    <location>
        <begin position="149"/>
        <end position="168"/>
    </location>
</feature>
<evidence type="ECO:0000313" key="9">
    <source>
        <dbReference type="EMBL" id="PYI56890.1"/>
    </source>
</evidence>
<feature type="transmembrane region" description="Helical" evidence="7">
    <location>
        <begin position="174"/>
        <end position="193"/>
    </location>
</feature>
<comment type="subcellular location">
    <subcellularLocation>
        <location evidence="1">Cell membrane</location>
        <topology evidence="1">Multi-pass membrane protein</topology>
    </subcellularLocation>
</comment>
<feature type="domain" description="Glycine transporter" evidence="8">
    <location>
        <begin position="7"/>
        <end position="80"/>
    </location>
</feature>
<dbReference type="EMBL" id="QJVJ01000001">
    <property type="protein sequence ID" value="PYI56890.1"/>
    <property type="molecule type" value="Genomic_DNA"/>
</dbReference>
<keyword evidence="3" id="KW-1003">Cell membrane</keyword>
<feature type="transmembrane region" description="Helical" evidence="7">
    <location>
        <begin position="30"/>
        <end position="47"/>
    </location>
</feature>
<keyword evidence="10" id="KW-1185">Reference proteome</keyword>
<dbReference type="PANTHER" id="PTHR30506">
    <property type="entry name" value="INNER MEMBRANE PROTEIN"/>
    <property type="match status" value="1"/>
</dbReference>
<proteinExistence type="inferred from homology"/>
<evidence type="ECO:0000259" key="8">
    <source>
        <dbReference type="Pfam" id="PF03458"/>
    </source>
</evidence>
<evidence type="ECO:0000256" key="5">
    <source>
        <dbReference type="ARBA" id="ARBA00022989"/>
    </source>
</evidence>
<name>A0A2V5KNN0_9BACL</name>
<keyword evidence="4 7" id="KW-0812">Transmembrane</keyword>
<gene>
    <name evidence="9" type="ORF">DLM86_00095</name>
</gene>
<sequence>MALIDLFVYLGVVAAGISGALVGIKKELDLFGVVSLCVTTSLGGGVIRDVLIGRVPPAAFLDATPFFVSLAAGLVTWTFYRLIRRLNHILTVCDAIGLGVFTAVGSSTAMSYYDNSFLVVSMGLLTGIGGGILRDVFSKEIPYVFKKEIYALASILGAVSFLLASSALSTTASLYISLFVTFAARMIAVALNLNIPVYRQVGRDGADRQLPMN</sequence>
<dbReference type="PANTHER" id="PTHR30506:SF3">
    <property type="entry name" value="UPF0126 INNER MEMBRANE PROTEIN YADS-RELATED"/>
    <property type="match status" value="1"/>
</dbReference>
<feature type="transmembrane region" description="Helical" evidence="7">
    <location>
        <begin position="92"/>
        <end position="112"/>
    </location>
</feature>
<dbReference type="Proteomes" id="UP000247476">
    <property type="component" value="Unassembled WGS sequence"/>
</dbReference>
<comment type="caution">
    <text evidence="9">The sequence shown here is derived from an EMBL/GenBank/DDBJ whole genome shotgun (WGS) entry which is preliminary data.</text>
</comment>
<evidence type="ECO:0000313" key="10">
    <source>
        <dbReference type="Proteomes" id="UP000247476"/>
    </source>
</evidence>
<dbReference type="Pfam" id="PF03458">
    <property type="entry name" value="Gly_transporter"/>
    <property type="match status" value="2"/>
</dbReference>